<gene>
    <name evidence="2" type="ORF">H9L13_04755</name>
</gene>
<sequence length="103" mass="10711">MKTLPPPGTFAEGQRYIYGLLAAAGGMFCGACALLMVALLMWGGWSVEHQRLILVIFGWSLGGFIAAMVAVIVGLLAGGPVGRFKVAANRDGASIEADCEGRP</sequence>
<keyword evidence="1" id="KW-0472">Membrane</keyword>
<dbReference type="AlphaFoldDB" id="A0A7G9SK19"/>
<keyword evidence="1" id="KW-0812">Transmembrane</keyword>
<name>A0A7G9SK19_9SPHN</name>
<evidence type="ECO:0000313" key="3">
    <source>
        <dbReference type="Proteomes" id="UP000515971"/>
    </source>
</evidence>
<feature type="transmembrane region" description="Helical" evidence="1">
    <location>
        <begin position="16"/>
        <end position="40"/>
    </location>
</feature>
<keyword evidence="3" id="KW-1185">Reference proteome</keyword>
<dbReference type="RefSeq" id="WP_187539486.1">
    <property type="nucleotide sequence ID" value="NZ_BAABJT010000001.1"/>
</dbReference>
<accession>A0A7G9SK19</accession>
<feature type="transmembrane region" description="Helical" evidence="1">
    <location>
        <begin position="52"/>
        <end position="77"/>
    </location>
</feature>
<evidence type="ECO:0000256" key="1">
    <source>
        <dbReference type="SAM" id="Phobius"/>
    </source>
</evidence>
<organism evidence="2 3">
    <name type="scientific">Sphingomonas lutea</name>
    <dbReference type="NCBI Taxonomy" id="1045317"/>
    <lineage>
        <taxon>Bacteria</taxon>
        <taxon>Pseudomonadati</taxon>
        <taxon>Pseudomonadota</taxon>
        <taxon>Alphaproteobacteria</taxon>
        <taxon>Sphingomonadales</taxon>
        <taxon>Sphingomonadaceae</taxon>
        <taxon>Sphingomonas</taxon>
    </lineage>
</organism>
<keyword evidence="1" id="KW-1133">Transmembrane helix</keyword>
<proteinExistence type="predicted"/>
<protein>
    <submittedName>
        <fullName evidence="2">Uncharacterized protein</fullName>
    </submittedName>
</protein>
<evidence type="ECO:0000313" key="2">
    <source>
        <dbReference type="EMBL" id="QNN68194.1"/>
    </source>
</evidence>
<reference evidence="2 3" key="1">
    <citation type="submission" date="2020-08" db="EMBL/GenBank/DDBJ databases">
        <title>Genome sequence of Sphingomonas lutea KCTC 23642T.</title>
        <authorList>
            <person name="Hyun D.-W."/>
            <person name="Bae J.-W."/>
        </authorList>
    </citation>
    <scope>NUCLEOTIDE SEQUENCE [LARGE SCALE GENOMIC DNA]</scope>
    <source>
        <strain evidence="2 3">KCTC 23642</strain>
    </source>
</reference>
<dbReference type="KEGG" id="slut:H9L13_04755"/>
<dbReference type="EMBL" id="CP060718">
    <property type="protein sequence ID" value="QNN68194.1"/>
    <property type="molecule type" value="Genomic_DNA"/>
</dbReference>
<dbReference type="Proteomes" id="UP000515971">
    <property type="component" value="Chromosome"/>
</dbReference>